<feature type="domain" description="Glycosyltransferase 2-like" evidence="10">
    <location>
        <begin position="5"/>
        <end position="155"/>
    </location>
</feature>
<evidence type="ECO:0000313" key="12">
    <source>
        <dbReference type="Proteomes" id="UP000018837"/>
    </source>
</evidence>
<evidence type="ECO:0000256" key="4">
    <source>
        <dbReference type="ARBA" id="ARBA00022679"/>
    </source>
</evidence>
<dbReference type="InterPro" id="IPR001173">
    <property type="entry name" value="Glyco_trans_2-like"/>
</dbReference>
<keyword evidence="5 9" id="KW-0812">Transmembrane</keyword>
<dbReference type="GO" id="GO:0016757">
    <property type="term" value="F:glycosyltransferase activity"/>
    <property type="evidence" value="ECO:0007669"/>
    <property type="project" value="UniProtKB-KW"/>
</dbReference>
<name>W2C2H6_9BACT</name>
<dbReference type="EMBL" id="AYUF01000497">
    <property type="protein sequence ID" value="ETK00672.1"/>
    <property type="molecule type" value="Genomic_DNA"/>
</dbReference>
<evidence type="ECO:0000256" key="2">
    <source>
        <dbReference type="ARBA" id="ARBA00022475"/>
    </source>
</evidence>
<evidence type="ECO:0000256" key="7">
    <source>
        <dbReference type="ARBA" id="ARBA00023136"/>
    </source>
</evidence>
<organism evidence="11 12">
    <name type="scientific">Tannerella sp. oral taxon BU063 isolate Cell 2</name>
    <dbReference type="NCBI Taxonomy" id="1411148"/>
    <lineage>
        <taxon>Bacteria</taxon>
        <taxon>Pseudomonadati</taxon>
        <taxon>Bacteroidota</taxon>
        <taxon>Bacteroidia</taxon>
        <taxon>Bacteroidales</taxon>
        <taxon>Tannerellaceae</taxon>
        <taxon>Tannerella</taxon>
    </lineage>
</organism>
<keyword evidence="7 9" id="KW-0472">Membrane</keyword>
<dbReference type="InterPro" id="IPR050256">
    <property type="entry name" value="Glycosyltransferase_2"/>
</dbReference>
<dbReference type="Pfam" id="PF00535">
    <property type="entry name" value="Glycos_transf_2"/>
    <property type="match status" value="1"/>
</dbReference>
<dbReference type="PANTHER" id="PTHR48090:SF8">
    <property type="entry name" value="GLYCOSYLTRANSFERASE CSBB-RELATED"/>
    <property type="match status" value="1"/>
</dbReference>
<evidence type="ECO:0000259" key="10">
    <source>
        <dbReference type="Pfam" id="PF00535"/>
    </source>
</evidence>
<comment type="subcellular location">
    <subcellularLocation>
        <location evidence="1">Cell membrane</location>
        <topology evidence="1">Multi-pass membrane protein</topology>
    </subcellularLocation>
</comment>
<sequence length="312" mass="35849">MKRVSILIPAYNEEESLPLLYRRLADMMDTQPTYAWEVLFVNDGSRDHTLAILAQLRESDPRINYLDLSRNYGKEAAMLAGFDYVTGDCMVIMDADLQHPPELIPDMLRLWEQGYDDVYARRRTRGRESFLRRRLTAAFYALLRHTTRVPMQPNTGDFRLLDAVCIRALRRLRESQRYTKGMFSWIGFRKHELLFDQQDRVAGQSKWGFFKLLNLAIEGITSFTVAPLRIASVCGAIVSLLAFAYGLFILLKNLIYDDPVAGFPTLMVTILFLGGVQLLCIGIIGEYLGRIFTETKQRPVYFVSSYNGERAD</sequence>
<evidence type="ECO:0000313" key="11">
    <source>
        <dbReference type="EMBL" id="ETK00672.1"/>
    </source>
</evidence>
<dbReference type="PATRIC" id="fig|1411148.3.peg.2334"/>
<reference evidence="11 12" key="1">
    <citation type="submission" date="2013-11" db="EMBL/GenBank/DDBJ databases">
        <title>Single cell genomics of uncultured Tannerella BU063 (oral taxon 286).</title>
        <authorList>
            <person name="Beall C.J."/>
            <person name="Campbell A.G."/>
            <person name="Griffen A.L."/>
            <person name="Podar M."/>
            <person name="Leys E.J."/>
        </authorList>
    </citation>
    <scope>NUCLEOTIDE SEQUENCE [LARGE SCALE GENOMIC DNA]</scope>
    <source>
        <strain evidence="11">Cell 2</strain>
    </source>
</reference>
<evidence type="ECO:0000256" key="3">
    <source>
        <dbReference type="ARBA" id="ARBA00022676"/>
    </source>
</evidence>
<comment type="caution">
    <text evidence="11">The sequence shown here is derived from an EMBL/GenBank/DDBJ whole genome shotgun (WGS) entry which is preliminary data.</text>
</comment>
<proteinExistence type="inferred from homology"/>
<evidence type="ECO:0000256" key="8">
    <source>
        <dbReference type="ARBA" id="ARBA00038152"/>
    </source>
</evidence>
<gene>
    <name evidence="11" type="ORF">N425_13870</name>
</gene>
<evidence type="ECO:0000256" key="9">
    <source>
        <dbReference type="SAM" id="Phobius"/>
    </source>
</evidence>
<dbReference type="Gene3D" id="3.90.550.10">
    <property type="entry name" value="Spore Coat Polysaccharide Biosynthesis Protein SpsA, Chain A"/>
    <property type="match status" value="1"/>
</dbReference>
<dbReference type="PANTHER" id="PTHR48090">
    <property type="entry name" value="UNDECAPRENYL-PHOSPHATE 4-DEOXY-4-FORMAMIDO-L-ARABINOSE TRANSFERASE-RELATED"/>
    <property type="match status" value="1"/>
</dbReference>
<keyword evidence="6 9" id="KW-1133">Transmembrane helix</keyword>
<keyword evidence="3" id="KW-0328">Glycosyltransferase</keyword>
<dbReference type="FunFam" id="3.90.550.10:FF:000079">
    <property type="entry name" value="Probable glycosyl transferase"/>
    <property type="match status" value="1"/>
</dbReference>
<feature type="transmembrane region" description="Helical" evidence="9">
    <location>
        <begin position="230"/>
        <end position="251"/>
    </location>
</feature>
<evidence type="ECO:0000256" key="6">
    <source>
        <dbReference type="ARBA" id="ARBA00022989"/>
    </source>
</evidence>
<keyword evidence="2" id="KW-1003">Cell membrane</keyword>
<dbReference type="SUPFAM" id="SSF53448">
    <property type="entry name" value="Nucleotide-diphospho-sugar transferases"/>
    <property type="match status" value="1"/>
</dbReference>
<dbReference type="CDD" id="cd04187">
    <property type="entry name" value="DPM1_like_bac"/>
    <property type="match status" value="1"/>
</dbReference>
<keyword evidence="11" id="KW-0378">Hydrolase</keyword>
<dbReference type="GO" id="GO:0005886">
    <property type="term" value="C:plasma membrane"/>
    <property type="evidence" value="ECO:0007669"/>
    <property type="project" value="UniProtKB-SubCell"/>
</dbReference>
<dbReference type="GO" id="GO:0016787">
    <property type="term" value="F:hydrolase activity"/>
    <property type="evidence" value="ECO:0007669"/>
    <property type="project" value="UniProtKB-KW"/>
</dbReference>
<protein>
    <submittedName>
        <fullName evidence="11">Glycosyl hydrolase</fullName>
    </submittedName>
</protein>
<comment type="similarity">
    <text evidence="8">Belongs to the glycosyltransferase 2 family. GtrB subfamily.</text>
</comment>
<keyword evidence="4" id="KW-0808">Transferase</keyword>
<evidence type="ECO:0000256" key="1">
    <source>
        <dbReference type="ARBA" id="ARBA00004651"/>
    </source>
</evidence>
<dbReference type="Proteomes" id="UP000018837">
    <property type="component" value="Unassembled WGS sequence"/>
</dbReference>
<accession>W2C2H6</accession>
<feature type="transmembrane region" description="Helical" evidence="9">
    <location>
        <begin position="263"/>
        <end position="288"/>
    </location>
</feature>
<dbReference type="AlphaFoldDB" id="W2C2H6"/>
<dbReference type="InterPro" id="IPR029044">
    <property type="entry name" value="Nucleotide-diphossugar_trans"/>
</dbReference>
<evidence type="ECO:0000256" key="5">
    <source>
        <dbReference type="ARBA" id="ARBA00022692"/>
    </source>
</evidence>